<dbReference type="EMBL" id="RBAM01000013">
    <property type="protein sequence ID" value="RKN64994.1"/>
    <property type="molecule type" value="Genomic_DNA"/>
</dbReference>
<proteinExistence type="inferred from homology"/>
<dbReference type="AlphaFoldDB" id="A0A3B0AXB8"/>
<evidence type="ECO:0000256" key="2">
    <source>
        <dbReference type="ARBA" id="ARBA00022801"/>
    </source>
</evidence>
<dbReference type="RefSeq" id="WP_120758218.1">
    <property type="nucleotide sequence ID" value="NZ_RBAM01000013.1"/>
</dbReference>
<dbReference type="GO" id="GO:0004806">
    <property type="term" value="F:triacylglycerol lipase activity"/>
    <property type="evidence" value="ECO:0007669"/>
    <property type="project" value="TreeGrafter"/>
</dbReference>
<reference evidence="4 5" key="1">
    <citation type="journal article" date="2015" name="Antonie Van Leeuwenhoek">
        <title>Streptomyces klenkii sp. nov., isolated from deep marine sediment.</title>
        <authorList>
            <person name="Veyisoglu A."/>
            <person name="Sahin N."/>
        </authorList>
    </citation>
    <scope>NUCLEOTIDE SEQUENCE [LARGE SCALE GENOMIC DNA]</scope>
    <source>
        <strain evidence="4 5">KCTC 29202</strain>
    </source>
</reference>
<dbReference type="OrthoDB" id="4043793at2"/>
<evidence type="ECO:0000256" key="1">
    <source>
        <dbReference type="ARBA" id="ARBA00010515"/>
    </source>
</evidence>
<gene>
    <name evidence="4" type="ORF">D7231_27300</name>
</gene>
<dbReference type="InterPro" id="IPR029058">
    <property type="entry name" value="AB_hydrolase_fold"/>
</dbReference>
<evidence type="ECO:0000313" key="5">
    <source>
        <dbReference type="Proteomes" id="UP000270343"/>
    </source>
</evidence>
<feature type="domain" description="Alpha/beta hydrolase fold-3" evidence="3">
    <location>
        <begin position="393"/>
        <end position="594"/>
    </location>
</feature>
<dbReference type="PANTHER" id="PTHR48081:SF30">
    <property type="entry name" value="ACETYL-HYDROLASE LIPR-RELATED"/>
    <property type="match status" value="1"/>
</dbReference>
<name>A0A3B0AXB8_9ACTN</name>
<keyword evidence="2 4" id="KW-0378">Hydrolase</keyword>
<organism evidence="4 5">
    <name type="scientific">Streptomyces klenkii</name>
    <dbReference type="NCBI Taxonomy" id="1420899"/>
    <lineage>
        <taxon>Bacteria</taxon>
        <taxon>Bacillati</taxon>
        <taxon>Actinomycetota</taxon>
        <taxon>Actinomycetes</taxon>
        <taxon>Kitasatosporales</taxon>
        <taxon>Streptomycetaceae</taxon>
        <taxon>Streptomyces</taxon>
    </lineage>
</organism>
<protein>
    <submittedName>
        <fullName evidence="4">Alpha/beta hydrolase</fullName>
    </submittedName>
</protein>
<dbReference type="Proteomes" id="UP000270343">
    <property type="component" value="Unassembled WGS sequence"/>
</dbReference>
<sequence>MSTPMTDVAHQAMVDVSTYPVELTDGRFAGVPDALVARLVELVADGAGLAVCHGASALLDRHGLDIHREADAAAVRDYFEAVFRAFAAAVDPAPHSPLPMGYDQVASMDVDGFNKNTSFTPNSDHTESREFLTTKCVHFDSATTFIGNVYGPNTNIDGGLPIVCDTSAYCRENGVDPADLIELMPHSYNVAVKQEHTEAVLARHAVALDVDLKGDMVMVVLNNEVDGGLAHAGSTPRLADPAQPGKRPLRHIELQFTDGENLNNWYRHYRLDIPEVKVKVPDLDTPDHNRYHRGVDTALAAQSPATPGKRHAMSLLHRPDAPAMSPADEAELADLLDLLNADDWPEDLFEGRTFYDQWGTPVAADVRVTEREAGGVPAYVLTPPDADPARIGIWLHGGGYVFGTQTSHGSMVAEAARSAGCAFLHPQYRRAPEHKFPAPVEDAVAVYAALLDEGRAPESIVMAGDSAGGGLLLAALLAARDRGLPMPAAAAVVSPWTDLAGTGETFTTKEDIDPLMSRSVVDDVAEAYLDGTAPETPYASPHYGDPHGFPPVLIQVGEREMLHSDSERFAAKLAAAGSPVSIEVWPGMVHVWHMHHSRLAKAREALARLGAFLREPGTAAPREGARNEGNS</sequence>
<dbReference type="Gene3D" id="3.40.50.1820">
    <property type="entry name" value="alpha/beta hydrolase"/>
    <property type="match status" value="1"/>
</dbReference>
<dbReference type="Pfam" id="PF07859">
    <property type="entry name" value="Abhydrolase_3"/>
    <property type="match status" value="1"/>
</dbReference>
<comment type="similarity">
    <text evidence="1">Belongs to the 'GDXG' lipolytic enzyme family.</text>
</comment>
<comment type="caution">
    <text evidence="4">The sequence shown here is derived from an EMBL/GenBank/DDBJ whole genome shotgun (WGS) entry which is preliminary data.</text>
</comment>
<keyword evidence="5" id="KW-1185">Reference proteome</keyword>
<dbReference type="PANTHER" id="PTHR48081">
    <property type="entry name" value="AB HYDROLASE SUPERFAMILY PROTEIN C4A8.06C"/>
    <property type="match status" value="1"/>
</dbReference>
<evidence type="ECO:0000259" key="3">
    <source>
        <dbReference type="Pfam" id="PF07859"/>
    </source>
</evidence>
<accession>A0A3B0AXB8</accession>
<dbReference type="InterPro" id="IPR013094">
    <property type="entry name" value="AB_hydrolase_3"/>
</dbReference>
<dbReference type="SUPFAM" id="SSF53474">
    <property type="entry name" value="alpha/beta-Hydrolases"/>
    <property type="match status" value="1"/>
</dbReference>
<evidence type="ECO:0000313" key="4">
    <source>
        <dbReference type="EMBL" id="RKN64994.1"/>
    </source>
</evidence>
<dbReference type="InterPro" id="IPR050300">
    <property type="entry name" value="GDXG_lipolytic_enzyme"/>
</dbReference>